<evidence type="ECO:0000256" key="4">
    <source>
        <dbReference type="ARBA" id="ARBA00009935"/>
    </source>
</evidence>
<evidence type="ECO:0000256" key="5">
    <source>
        <dbReference type="ARBA" id="ARBA00011738"/>
    </source>
</evidence>
<feature type="domain" description="Uroporphyrinogen decarboxylase (URO-D)" evidence="16">
    <location>
        <begin position="29"/>
        <end position="38"/>
    </location>
</feature>
<proteinExistence type="inferred from homology"/>
<accession>A0A9J6CSD4</accession>
<dbReference type="CDD" id="cd00717">
    <property type="entry name" value="URO-D"/>
    <property type="match status" value="1"/>
</dbReference>
<comment type="caution">
    <text evidence="18">The sequence shown here is derived from an EMBL/GenBank/DDBJ whole genome shotgun (WGS) entry which is preliminary data.</text>
</comment>
<dbReference type="OrthoDB" id="339900at2759"/>
<evidence type="ECO:0000256" key="9">
    <source>
        <dbReference type="ARBA" id="ARBA00022793"/>
    </source>
</evidence>
<keyword evidence="19" id="KW-1185">Reference proteome</keyword>
<dbReference type="Pfam" id="PF01208">
    <property type="entry name" value="URO-D"/>
    <property type="match status" value="1"/>
</dbReference>
<dbReference type="GO" id="GO:0006783">
    <property type="term" value="P:heme biosynthetic process"/>
    <property type="evidence" value="ECO:0007669"/>
    <property type="project" value="UniProtKB-KW"/>
</dbReference>
<dbReference type="PROSITE" id="PS00906">
    <property type="entry name" value="UROD_1"/>
    <property type="match status" value="1"/>
</dbReference>
<evidence type="ECO:0000256" key="14">
    <source>
        <dbReference type="RuleBase" id="RU000554"/>
    </source>
</evidence>
<comment type="pathway">
    <text evidence="3 14">Porphyrin-containing compound metabolism; protoporphyrin-IX biosynthesis; coproporphyrinogen-III from 5-aminolevulinate: step 4/4.</text>
</comment>
<dbReference type="PROSITE" id="PS00907">
    <property type="entry name" value="UROD_2"/>
    <property type="match status" value="1"/>
</dbReference>
<dbReference type="Proteomes" id="UP001107558">
    <property type="component" value="Chromosome 1"/>
</dbReference>
<dbReference type="GO" id="GO:0005829">
    <property type="term" value="C:cytosol"/>
    <property type="evidence" value="ECO:0007669"/>
    <property type="project" value="UniProtKB-SubCell"/>
</dbReference>
<dbReference type="SUPFAM" id="SSF51726">
    <property type="entry name" value="UROD/MetE-like"/>
    <property type="match status" value="1"/>
</dbReference>
<dbReference type="Gene3D" id="3.20.20.210">
    <property type="match status" value="1"/>
</dbReference>
<evidence type="ECO:0000313" key="19">
    <source>
        <dbReference type="Proteomes" id="UP001107558"/>
    </source>
</evidence>
<dbReference type="InterPro" id="IPR006361">
    <property type="entry name" value="Uroporphyrinogen_deCO2ase_HemE"/>
</dbReference>
<evidence type="ECO:0000256" key="11">
    <source>
        <dbReference type="ARBA" id="ARBA00023239"/>
    </source>
</evidence>
<protein>
    <recommendedName>
        <fullName evidence="7 14">Uroporphyrinogen decarboxylase</fullName>
        <ecNumber evidence="6 14">4.1.1.37</ecNumber>
    </recommendedName>
</protein>
<dbReference type="EC" id="4.1.1.37" evidence="6 14"/>
<organism evidence="18 19">
    <name type="scientific">Polypedilum vanderplanki</name>
    <name type="common">Sleeping chironomid midge</name>
    <dbReference type="NCBI Taxonomy" id="319348"/>
    <lineage>
        <taxon>Eukaryota</taxon>
        <taxon>Metazoa</taxon>
        <taxon>Ecdysozoa</taxon>
        <taxon>Arthropoda</taxon>
        <taxon>Hexapoda</taxon>
        <taxon>Insecta</taxon>
        <taxon>Pterygota</taxon>
        <taxon>Neoptera</taxon>
        <taxon>Endopterygota</taxon>
        <taxon>Diptera</taxon>
        <taxon>Nematocera</taxon>
        <taxon>Chironomoidea</taxon>
        <taxon>Chironomidae</taxon>
        <taxon>Chironominae</taxon>
        <taxon>Polypedilum</taxon>
        <taxon>Polypedilum</taxon>
    </lineage>
</organism>
<keyword evidence="11 14" id="KW-0456">Lyase</keyword>
<comment type="catalytic activity">
    <reaction evidence="13">
        <text>uroporphyrinogen III + 4 H(+) = coproporphyrinogen III + 4 CO2</text>
        <dbReference type="Rhea" id="RHEA:19865"/>
        <dbReference type="ChEBI" id="CHEBI:15378"/>
        <dbReference type="ChEBI" id="CHEBI:16526"/>
        <dbReference type="ChEBI" id="CHEBI:57308"/>
        <dbReference type="ChEBI" id="CHEBI:57309"/>
        <dbReference type="EC" id="4.1.1.37"/>
    </reaction>
    <physiologicalReaction direction="left-to-right" evidence="13">
        <dbReference type="Rhea" id="RHEA:19866"/>
    </physiologicalReaction>
</comment>
<evidence type="ECO:0000256" key="2">
    <source>
        <dbReference type="ARBA" id="ARBA00004514"/>
    </source>
</evidence>
<keyword evidence="10" id="KW-0350">Heme biosynthesis</keyword>
<keyword evidence="12 14" id="KW-0627">Porphyrin biosynthesis</keyword>
<sequence>MQYQPKNFPVLKNDNLLRAARGDKVDRVPVWVMRQAGRYLPEFREVRAESDFFKVCRTPELAVEVTMQPIRRFDLDASIIFSDILVIPQALGMEVEMRPGHGPVFPEPLQDIKDVSRLNADGAIDRLKYVGDAITLMRHTLEGKVPLFGFTGAPWTLMGYMIEGGGSKTMSKARSWLKDHSEESRNLLSLLTDVIVDYLVMQVKAGAQILQVFESSAEYISKEEFIEFALPYLKEIRIKTQEKLNKQDIELVPMVVFAKGAMHSLAEMSDLGYDVIGLDWTVDPEEARKIVGPNVTLQGNLNPQDLYKSQEEIRELTRTMVRKFGKDRYIANLGHGITPQTPIESMTTFVDTVHSAFDD</sequence>
<dbReference type="NCBIfam" id="TIGR01464">
    <property type="entry name" value="hemE"/>
    <property type="match status" value="1"/>
</dbReference>
<comment type="subcellular location">
    <subcellularLocation>
        <location evidence="2">Cytoplasm</location>
        <location evidence="2">Cytosol</location>
    </subcellularLocation>
</comment>
<gene>
    <name evidence="18" type="ORF">PVAND_014177</name>
</gene>
<evidence type="ECO:0000256" key="10">
    <source>
        <dbReference type="ARBA" id="ARBA00023133"/>
    </source>
</evidence>
<evidence type="ECO:0000256" key="7">
    <source>
        <dbReference type="ARBA" id="ARBA00014308"/>
    </source>
</evidence>
<comment type="subunit">
    <text evidence="5">Homodimer.</text>
</comment>
<evidence type="ECO:0000256" key="8">
    <source>
        <dbReference type="ARBA" id="ARBA00022490"/>
    </source>
</evidence>
<evidence type="ECO:0000256" key="15">
    <source>
        <dbReference type="RuleBase" id="RU004169"/>
    </source>
</evidence>
<dbReference type="GO" id="GO:0004853">
    <property type="term" value="F:uroporphyrinogen decarboxylase activity"/>
    <property type="evidence" value="ECO:0007669"/>
    <property type="project" value="UniProtKB-EC"/>
</dbReference>
<dbReference type="FunFam" id="3.20.20.210:FF:000001">
    <property type="entry name" value="Uroporphyrinogen decarboxylase"/>
    <property type="match status" value="1"/>
</dbReference>
<comment type="function">
    <text evidence="1">Catalyzes the decarboxylation of four acetate groups of uroporphyrinogen-III to yield coproporphyrinogen-III.</text>
</comment>
<dbReference type="HAMAP" id="MF_00218">
    <property type="entry name" value="URO_D"/>
    <property type="match status" value="1"/>
</dbReference>
<feature type="domain" description="Uroporphyrinogen decarboxylase (URO-D)" evidence="17">
    <location>
        <begin position="148"/>
        <end position="164"/>
    </location>
</feature>
<keyword evidence="8" id="KW-0963">Cytoplasm</keyword>
<evidence type="ECO:0000256" key="3">
    <source>
        <dbReference type="ARBA" id="ARBA00004804"/>
    </source>
</evidence>
<comment type="similarity">
    <text evidence="4 15">Belongs to the uroporphyrinogen decarboxylase family.</text>
</comment>
<evidence type="ECO:0000313" key="18">
    <source>
        <dbReference type="EMBL" id="KAG5684973.1"/>
    </source>
</evidence>
<dbReference type="AlphaFoldDB" id="A0A9J6CSD4"/>
<reference evidence="18" key="1">
    <citation type="submission" date="2021-03" db="EMBL/GenBank/DDBJ databases">
        <title>Chromosome level genome of the anhydrobiotic midge Polypedilum vanderplanki.</title>
        <authorList>
            <person name="Yoshida Y."/>
            <person name="Kikawada T."/>
            <person name="Gusev O."/>
        </authorList>
    </citation>
    <scope>NUCLEOTIDE SEQUENCE</scope>
    <source>
        <strain evidence="18">NIAS01</strain>
        <tissue evidence="18">Whole body or cell culture</tissue>
    </source>
</reference>
<evidence type="ECO:0000256" key="13">
    <source>
        <dbReference type="ARBA" id="ARBA00048411"/>
    </source>
</evidence>
<evidence type="ECO:0000256" key="1">
    <source>
        <dbReference type="ARBA" id="ARBA00002448"/>
    </source>
</evidence>
<keyword evidence="9 14" id="KW-0210">Decarboxylase</keyword>
<dbReference type="InterPro" id="IPR000257">
    <property type="entry name" value="Uroporphyrinogen_deCOase"/>
</dbReference>
<dbReference type="PANTHER" id="PTHR21091:SF169">
    <property type="entry name" value="UROPORPHYRINOGEN DECARBOXYLASE"/>
    <property type="match status" value="1"/>
</dbReference>
<dbReference type="InterPro" id="IPR038071">
    <property type="entry name" value="UROD/MetE-like_sf"/>
</dbReference>
<dbReference type="EMBL" id="JADBJN010000001">
    <property type="protein sequence ID" value="KAG5684973.1"/>
    <property type="molecule type" value="Genomic_DNA"/>
</dbReference>
<evidence type="ECO:0000259" key="16">
    <source>
        <dbReference type="PROSITE" id="PS00906"/>
    </source>
</evidence>
<evidence type="ECO:0000259" key="17">
    <source>
        <dbReference type="PROSITE" id="PS00907"/>
    </source>
</evidence>
<name>A0A9J6CSD4_POLVA</name>
<evidence type="ECO:0000256" key="6">
    <source>
        <dbReference type="ARBA" id="ARBA00012288"/>
    </source>
</evidence>
<dbReference type="PANTHER" id="PTHR21091">
    <property type="entry name" value="METHYLTETRAHYDROFOLATE:HOMOCYSTEINE METHYLTRANSFERASE RELATED"/>
    <property type="match status" value="1"/>
</dbReference>
<evidence type="ECO:0000256" key="12">
    <source>
        <dbReference type="ARBA" id="ARBA00023244"/>
    </source>
</evidence>